<gene>
    <name evidence="2" type="ORF">YM304_37910</name>
</gene>
<dbReference type="Proteomes" id="UP000011863">
    <property type="component" value="Chromosome"/>
</dbReference>
<dbReference type="InterPro" id="IPR055209">
    <property type="entry name" value="RsiG-like_dom"/>
</dbReference>
<feature type="domain" description="RsiG-like" evidence="1">
    <location>
        <begin position="11"/>
        <end position="73"/>
    </location>
</feature>
<protein>
    <recommendedName>
        <fullName evidence="1">RsiG-like domain-containing protein</fullName>
    </recommendedName>
</protein>
<dbReference type="RefSeq" id="WP_015443352.1">
    <property type="nucleotide sequence ID" value="NC_020520.1"/>
</dbReference>
<dbReference type="AlphaFoldDB" id="A0A6C7EGJ6"/>
<evidence type="ECO:0000313" key="3">
    <source>
        <dbReference type="Proteomes" id="UP000011863"/>
    </source>
</evidence>
<dbReference type="InterPro" id="IPR049575">
    <property type="entry name" value="RsiG-like"/>
</dbReference>
<dbReference type="OrthoDB" id="5182641at2"/>
<dbReference type="EMBL" id="AP012057">
    <property type="protein sequence ID" value="BAN04105.1"/>
    <property type="molecule type" value="Genomic_DNA"/>
</dbReference>
<proteinExistence type="predicted"/>
<accession>A0A6C7EGJ6</accession>
<organism evidence="2 3">
    <name type="scientific">Ilumatobacter coccineus (strain NBRC 103263 / KCTC 29153 / YM16-304)</name>
    <dbReference type="NCBI Taxonomy" id="1313172"/>
    <lineage>
        <taxon>Bacteria</taxon>
        <taxon>Bacillati</taxon>
        <taxon>Actinomycetota</taxon>
        <taxon>Acidimicrobiia</taxon>
        <taxon>Acidimicrobiales</taxon>
        <taxon>Ilumatobacteraceae</taxon>
        <taxon>Ilumatobacter</taxon>
    </lineage>
</organism>
<dbReference type="CDD" id="cd21107">
    <property type="entry name" value="RsiG"/>
    <property type="match status" value="1"/>
</dbReference>
<keyword evidence="3" id="KW-1185">Reference proteome</keyword>
<evidence type="ECO:0000259" key="1">
    <source>
        <dbReference type="Pfam" id="PF22802"/>
    </source>
</evidence>
<evidence type="ECO:0000313" key="2">
    <source>
        <dbReference type="EMBL" id="BAN04105.1"/>
    </source>
</evidence>
<name>A0A6C7EGJ6_ILUCY</name>
<reference evidence="2 3" key="1">
    <citation type="journal article" date="2013" name="Int. J. Syst. Evol. Microbiol.">
        <title>Ilumatobacter nonamiense sp. nov. and Ilumatobacter coccineum sp. nov., isolated from seashore sand.</title>
        <authorList>
            <person name="Matsumoto A."/>
            <person name="Kasai H."/>
            <person name="Matsuo Y."/>
            <person name="Shizuri Y."/>
            <person name="Ichikawa N."/>
            <person name="Fujita N."/>
            <person name="Omura S."/>
            <person name="Takahashi Y."/>
        </authorList>
    </citation>
    <scope>NUCLEOTIDE SEQUENCE [LARGE SCALE GENOMIC DNA]</scope>
    <source>
        <strain evidence="3">NBRC 103263 / KCTC 29153 / YM16-304</strain>
    </source>
</reference>
<dbReference type="Pfam" id="PF22802">
    <property type="entry name" value="RsiG"/>
    <property type="match status" value="1"/>
</dbReference>
<dbReference type="KEGG" id="aym:YM304_37910"/>
<sequence>MSDDNTNTTESGAPDPKALSLDELRALRTELQQQDDVVSYARRVAQARVDLVKSEMARRDDTGTVSDEVTEVLSQHLTGGPGRPPRPAEDLSDNTLSAELDSICSKLGFGRIEDLTEDELATLAEGIEEFERRVSQDRRQRFDLLDALSAELVRRYRDGEADVDSLLNN</sequence>